<dbReference type="Proteomes" id="UP001326613">
    <property type="component" value="Chromosome"/>
</dbReference>
<dbReference type="EMBL" id="CP112932">
    <property type="protein sequence ID" value="WPY01301.1"/>
    <property type="molecule type" value="Genomic_DNA"/>
</dbReference>
<accession>A0ABZ0UUW6</accession>
<protein>
    <submittedName>
        <fullName evidence="1">Uncharacterized protein</fullName>
    </submittedName>
</protein>
<evidence type="ECO:0000313" key="1">
    <source>
        <dbReference type="EMBL" id="WPY01301.1"/>
    </source>
</evidence>
<reference evidence="1 2" key="1">
    <citation type="submission" date="2022-10" db="EMBL/GenBank/DDBJ databases">
        <title>Host association and intracellularity evolved multiple times independently in the Rickettsiales.</title>
        <authorList>
            <person name="Castelli M."/>
            <person name="Nardi T."/>
            <person name="Gammuto L."/>
            <person name="Bellinzona G."/>
            <person name="Sabaneyeva E."/>
            <person name="Potekhin A."/>
            <person name="Serra V."/>
            <person name="Petroni G."/>
            <person name="Sassera D."/>
        </authorList>
    </citation>
    <scope>NUCLEOTIDE SEQUENCE [LARGE SCALE GENOMIC DNA]</scope>
    <source>
        <strain evidence="1 2">Kr 154-4</strain>
    </source>
</reference>
<proteinExistence type="predicted"/>
<evidence type="ECO:0000313" key="2">
    <source>
        <dbReference type="Proteomes" id="UP001326613"/>
    </source>
</evidence>
<gene>
    <name evidence="1" type="ORF">Trichorick_01211</name>
</gene>
<organism evidence="1 2">
    <name type="scientific">Candidatus Trichorickettsia mobilis</name>
    <dbReference type="NCBI Taxonomy" id="1346319"/>
    <lineage>
        <taxon>Bacteria</taxon>
        <taxon>Pseudomonadati</taxon>
        <taxon>Pseudomonadota</taxon>
        <taxon>Alphaproteobacteria</taxon>
        <taxon>Rickettsiales</taxon>
        <taxon>Rickettsiaceae</taxon>
        <taxon>Rickettsieae</taxon>
        <taxon>Candidatus Trichorickettsia</taxon>
    </lineage>
</organism>
<name>A0ABZ0UUW6_9RICK</name>
<dbReference type="RefSeq" id="WP_323738083.1">
    <property type="nucleotide sequence ID" value="NZ_CP112932.1"/>
</dbReference>
<keyword evidence="2" id="KW-1185">Reference proteome</keyword>
<sequence>MKTNFTFGIEFEMFSLHSGTESISTTIGKIAPAYQKLMQEKKQTEIKYAMSVITKEELTKIYC</sequence>